<dbReference type="eggNOG" id="arCOG05481">
    <property type="taxonomic scope" value="Archaea"/>
</dbReference>
<dbReference type="Proteomes" id="UP000001694">
    <property type="component" value="Chromosome"/>
</dbReference>
<keyword evidence="4" id="KW-1185">Reference proteome</keyword>
<sequence>MFTYYLRCEVEKAREAIDGDYRVVELGGAVRLVDSFVALYSGDLPLCMYKSWRMTYTDPAQFGVTKAEVLLRKDGAVVRLVRPDEKVGLPELVEGSPFVVHAMDVNEGGVMYRVFRMGGYVELAGKGIAGGIKEAFHPKKGVNIVIVDLPIAPKFQHLLEEVFDLAREHYVELHTTMISDVCPLCGGRMEKRGRLVRCPTCKIQLNRDVNAVWALARNIVRRLGREQQLAELREIFRLYYPNV</sequence>
<proteinExistence type="predicted"/>
<accession>B1YAS0</accession>
<dbReference type="EMBL" id="CP001014">
    <property type="protein sequence ID" value="ACB39149.1"/>
    <property type="molecule type" value="Genomic_DNA"/>
</dbReference>
<evidence type="ECO:0000313" key="4">
    <source>
        <dbReference type="Proteomes" id="UP000001694"/>
    </source>
</evidence>
<reference evidence="3" key="1">
    <citation type="submission" date="2008-03" db="EMBL/GenBank/DDBJ databases">
        <title>Complete sequence of Thermoproteus neutrophilus V24Sta.</title>
        <authorList>
            <consortium name="US DOE Joint Genome Institute"/>
            <person name="Copeland A."/>
            <person name="Lucas S."/>
            <person name="Lapidus A."/>
            <person name="Glavina del Rio T."/>
            <person name="Dalin E."/>
            <person name="Tice H."/>
            <person name="Bruce D."/>
            <person name="Goodwin L."/>
            <person name="Pitluck S."/>
            <person name="Sims D."/>
            <person name="Brettin T."/>
            <person name="Detter J.C."/>
            <person name="Han C."/>
            <person name="Kuske C.R."/>
            <person name="Schmutz J."/>
            <person name="Larimer F."/>
            <person name="Land M."/>
            <person name="Hauser L."/>
            <person name="Kyrpides N."/>
            <person name="Mikhailova N."/>
            <person name="Biddle J.F."/>
            <person name="Zhang Z."/>
            <person name="Fitz-Gibbon S.T."/>
            <person name="Lowe T.M."/>
            <person name="Saltikov C."/>
            <person name="House C.H."/>
            <person name="Richardson P."/>
        </authorList>
    </citation>
    <scope>NUCLEOTIDE SEQUENCE [LARGE SCALE GENOMIC DNA]</scope>
    <source>
        <strain evidence="3">V24Sta</strain>
    </source>
</reference>
<dbReference type="InterPro" id="IPR010095">
    <property type="entry name" value="Cas12f1-like_TNB"/>
</dbReference>
<dbReference type="KEGG" id="tne:Tneu_0193"/>
<dbReference type="OrthoDB" id="24654at2157"/>
<dbReference type="GeneID" id="6165458"/>
<dbReference type="GO" id="GO:0003677">
    <property type="term" value="F:DNA binding"/>
    <property type="evidence" value="ECO:0007669"/>
    <property type="project" value="UniProtKB-KW"/>
</dbReference>
<gene>
    <name evidence="3" type="ordered locus">Tneu_0193</name>
</gene>
<dbReference type="AlphaFoldDB" id="B1YAS0"/>
<protein>
    <submittedName>
        <fullName evidence="3">Transposase IS605 OrfB</fullName>
    </submittedName>
</protein>
<feature type="domain" description="Cas12f1-like TNB" evidence="2">
    <location>
        <begin position="154"/>
        <end position="213"/>
    </location>
</feature>
<dbReference type="HOGENOM" id="CLU_1096741_0_0_2"/>
<keyword evidence="1" id="KW-0238">DNA-binding</keyword>
<dbReference type="RefSeq" id="WP_012349570.1">
    <property type="nucleotide sequence ID" value="NC_010525.1"/>
</dbReference>
<evidence type="ECO:0000256" key="1">
    <source>
        <dbReference type="ARBA" id="ARBA00023125"/>
    </source>
</evidence>
<dbReference type="STRING" id="444157.Tneu_0193"/>
<dbReference type="Pfam" id="PF07282">
    <property type="entry name" value="Cas12f1-like_TNB"/>
    <property type="match status" value="1"/>
</dbReference>
<evidence type="ECO:0000259" key="2">
    <source>
        <dbReference type="Pfam" id="PF07282"/>
    </source>
</evidence>
<organism evidence="3 4">
    <name type="scientific">Pyrobaculum neutrophilum (strain DSM 2338 / JCM 9278 / NBRC 100436 / V24Sta)</name>
    <name type="common">Thermoproteus neutrophilus</name>
    <dbReference type="NCBI Taxonomy" id="444157"/>
    <lineage>
        <taxon>Archaea</taxon>
        <taxon>Thermoproteota</taxon>
        <taxon>Thermoprotei</taxon>
        <taxon>Thermoproteales</taxon>
        <taxon>Thermoproteaceae</taxon>
        <taxon>Pyrobaculum</taxon>
    </lineage>
</organism>
<evidence type="ECO:0000313" key="3">
    <source>
        <dbReference type="EMBL" id="ACB39149.1"/>
    </source>
</evidence>
<name>B1YAS0_PYRNV</name>